<dbReference type="InterPro" id="IPR036869">
    <property type="entry name" value="J_dom_sf"/>
</dbReference>
<dbReference type="PANTHER" id="PTHR43096:SF52">
    <property type="entry name" value="DNAJ HOMOLOG 1, MITOCHONDRIAL-RELATED"/>
    <property type="match status" value="1"/>
</dbReference>
<proteinExistence type="predicted"/>
<gene>
    <name evidence="3" type="ORF">NYF23_12195</name>
</gene>
<dbReference type="EMBL" id="CP103416">
    <property type="protein sequence ID" value="UVW34760.1"/>
    <property type="molecule type" value="Genomic_DNA"/>
</dbReference>
<keyword evidence="4" id="KW-1185">Reference proteome</keyword>
<evidence type="ECO:0000313" key="4">
    <source>
        <dbReference type="Proteomes" id="UP001059934"/>
    </source>
</evidence>
<evidence type="ECO:0000259" key="2">
    <source>
        <dbReference type="PROSITE" id="PS50076"/>
    </source>
</evidence>
<dbReference type="Proteomes" id="UP001059934">
    <property type="component" value="Chromosome"/>
</dbReference>
<dbReference type="Gene3D" id="2.60.260.20">
    <property type="entry name" value="Urease metallochaperone UreE, N-terminal domain"/>
    <property type="match status" value="1"/>
</dbReference>
<accession>A0ABY5TLY5</accession>
<dbReference type="Pfam" id="PF01556">
    <property type="entry name" value="DnaJ_C"/>
    <property type="match status" value="1"/>
</dbReference>
<dbReference type="PROSITE" id="PS00636">
    <property type="entry name" value="DNAJ_1"/>
    <property type="match status" value="1"/>
</dbReference>
<sequence length="200" mass="22506">MDFQDYYKTLSIAASADSETIKIAYRKLARQYHPDVSGHHKTEEKFKQIAEAYEVLKDPRKRAQYDQLLEQQQAQGGQGLDDVVPGNLYQRIDLESHSLFEIEAHNLIIIVLLAPWEAALGTSLELPTLSGKVKLRIPPNSETGQRLRIKGSGLVHKDGQGDLYAVLKVVLPDSGSDEIKQYWQQQSASTVCGSRMEWRG</sequence>
<keyword evidence="1" id="KW-0143">Chaperone</keyword>
<dbReference type="CDD" id="cd10747">
    <property type="entry name" value="DnaJ_C"/>
    <property type="match status" value="1"/>
</dbReference>
<organism evidence="3 4">
    <name type="scientific">SAR92 clade bacterium H455</name>
    <dbReference type="NCBI Taxonomy" id="2974818"/>
    <lineage>
        <taxon>Bacteria</taxon>
        <taxon>Pseudomonadati</taxon>
        <taxon>Pseudomonadota</taxon>
        <taxon>Gammaproteobacteria</taxon>
        <taxon>Cellvibrionales</taxon>
        <taxon>Porticoccaceae</taxon>
        <taxon>SAR92 clade</taxon>
    </lineage>
</organism>
<dbReference type="PROSITE" id="PS50076">
    <property type="entry name" value="DNAJ_2"/>
    <property type="match status" value="1"/>
</dbReference>
<evidence type="ECO:0000313" key="3">
    <source>
        <dbReference type="EMBL" id="UVW34760.1"/>
    </source>
</evidence>
<evidence type="ECO:0000256" key="1">
    <source>
        <dbReference type="ARBA" id="ARBA00023186"/>
    </source>
</evidence>
<dbReference type="Gene3D" id="1.10.287.110">
    <property type="entry name" value="DnaJ domain"/>
    <property type="match status" value="1"/>
</dbReference>
<dbReference type="Pfam" id="PF00226">
    <property type="entry name" value="DnaJ"/>
    <property type="match status" value="1"/>
</dbReference>
<dbReference type="InterPro" id="IPR001623">
    <property type="entry name" value="DnaJ_domain"/>
</dbReference>
<dbReference type="InterPro" id="IPR008971">
    <property type="entry name" value="HSP40/DnaJ_pept-bd"/>
</dbReference>
<dbReference type="InterPro" id="IPR002939">
    <property type="entry name" value="DnaJ_C"/>
</dbReference>
<dbReference type="PRINTS" id="PR00625">
    <property type="entry name" value="JDOMAIN"/>
</dbReference>
<dbReference type="SUPFAM" id="SSF49493">
    <property type="entry name" value="HSP40/DnaJ peptide-binding domain"/>
    <property type="match status" value="1"/>
</dbReference>
<reference evidence="3" key="1">
    <citation type="submission" date="2022-08" db="EMBL/GenBank/DDBJ databases">
        <title>Catabolic pathway analysis in culturable SAR92 clade bacteria reveals their overlooked roles in DMSP degradation in coastal seas.</title>
        <authorList>
            <person name="He X."/>
            <person name="Zhang X."/>
            <person name="Zhang Y."/>
        </authorList>
    </citation>
    <scope>NUCLEOTIDE SEQUENCE</scope>
    <source>
        <strain evidence="3">H455</strain>
    </source>
</reference>
<dbReference type="SUPFAM" id="SSF46565">
    <property type="entry name" value="Chaperone J-domain"/>
    <property type="match status" value="1"/>
</dbReference>
<dbReference type="CDD" id="cd06257">
    <property type="entry name" value="DnaJ"/>
    <property type="match status" value="1"/>
</dbReference>
<feature type="domain" description="J" evidence="2">
    <location>
        <begin position="5"/>
        <end position="69"/>
    </location>
</feature>
<protein>
    <submittedName>
        <fullName evidence="3">DnaJ domain-containing protein</fullName>
    </submittedName>
</protein>
<dbReference type="PANTHER" id="PTHR43096">
    <property type="entry name" value="DNAJ HOMOLOG 1, MITOCHONDRIAL-RELATED"/>
    <property type="match status" value="1"/>
</dbReference>
<name>A0ABY5TLY5_9GAMM</name>
<dbReference type="SMART" id="SM00271">
    <property type="entry name" value="DnaJ"/>
    <property type="match status" value="1"/>
</dbReference>
<dbReference type="InterPro" id="IPR018253">
    <property type="entry name" value="DnaJ_domain_CS"/>
</dbReference>